<reference evidence="1 2" key="1">
    <citation type="journal article" date="2010" name="Int. J. Syst. Evol. Microbiol.">
        <title>Bacillus horneckiae sp. nov., isolated from a spacecraft-assembly clean room.</title>
        <authorList>
            <person name="Vaishampayan P."/>
            <person name="Probst A."/>
            <person name="Krishnamurthi S."/>
            <person name="Ghosh S."/>
            <person name="Osman S."/>
            <person name="McDowall A."/>
            <person name="Ruckmani A."/>
            <person name="Mayilraj S."/>
            <person name="Venkateswaran K."/>
        </authorList>
    </citation>
    <scope>NUCLEOTIDE SEQUENCE [LARGE SCALE GENOMIC DNA]</scope>
    <source>
        <strain evidence="2">1PO1SC</strain>
    </source>
</reference>
<evidence type="ECO:0000313" key="1">
    <source>
        <dbReference type="EMBL" id="PKG27555.1"/>
    </source>
</evidence>
<dbReference type="Proteomes" id="UP000233343">
    <property type="component" value="Unassembled WGS sequence"/>
</dbReference>
<evidence type="ECO:0000313" key="2">
    <source>
        <dbReference type="Proteomes" id="UP000233343"/>
    </source>
</evidence>
<organism evidence="1 2">
    <name type="scientific">Cytobacillus horneckiae</name>
    <dbReference type="NCBI Taxonomy" id="549687"/>
    <lineage>
        <taxon>Bacteria</taxon>
        <taxon>Bacillati</taxon>
        <taxon>Bacillota</taxon>
        <taxon>Bacilli</taxon>
        <taxon>Bacillales</taxon>
        <taxon>Bacillaceae</taxon>
        <taxon>Cytobacillus</taxon>
    </lineage>
</organism>
<dbReference type="EMBL" id="PISD01000041">
    <property type="protein sequence ID" value="PKG27555.1"/>
    <property type="molecule type" value="Genomic_DNA"/>
</dbReference>
<sequence>MVLGKLKFPSPCAVLREGGSVFNGDVSLDPFLKNQNESVDSQQDSLYNHSERKGGVFHRDKIHEKPVIQVFE</sequence>
<accession>A0A2N0ZDJ0</accession>
<keyword evidence="2" id="KW-1185">Reference proteome</keyword>
<dbReference type="AlphaFoldDB" id="A0A2N0ZDJ0"/>
<comment type="caution">
    <text evidence="1">The sequence shown here is derived from an EMBL/GenBank/DDBJ whole genome shotgun (WGS) entry which is preliminary data.</text>
</comment>
<protein>
    <submittedName>
        <fullName evidence="1">Uncharacterized protein</fullName>
    </submittedName>
</protein>
<name>A0A2N0ZDJ0_9BACI</name>
<gene>
    <name evidence="1" type="ORF">CWS20_18365</name>
</gene>
<proteinExistence type="predicted"/>